<dbReference type="Proteomes" id="UP000252519">
    <property type="component" value="Unassembled WGS sequence"/>
</dbReference>
<reference evidence="1 2" key="1">
    <citation type="submission" date="2014-10" db="EMBL/GenBank/DDBJ databases">
        <title>Draft genome of the hookworm Ancylostoma caninum.</title>
        <authorList>
            <person name="Mitreva M."/>
        </authorList>
    </citation>
    <scope>NUCLEOTIDE SEQUENCE [LARGE SCALE GENOMIC DNA]</scope>
    <source>
        <strain evidence="1 2">Baltimore</strain>
    </source>
</reference>
<evidence type="ECO:0000313" key="2">
    <source>
        <dbReference type="Proteomes" id="UP000252519"/>
    </source>
</evidence>
<feature type="non-terminal residue" evidence="1">
    <location>
        <position position="80"/>
    </location>
</feature>
<organism evidence="1 2">
    <name type="scientific">Ancylostoma caninum</name>
    <name type="common">Dog hookworm</name>
    <dbReference type="NCBI Taxonomy" id="29170"/>
    <lineage>
        <taxon>Eukaryota</taxon>
        <taxon>Metazoa</taxon>
        <taxon>Ecdysozoa</taxon>
        <taxon>Nematoda</taxon>
        <taxon>Chromadorea</taxon>
        <taxon>Rhabditida</taxon>
        <taxon>Rhabditina</taxon>
        <taxon>Rhabditomorpha</taxon>
        <taxon>Strongyloidea</taxon>
        <taxon>Ancylostomatidae</taxon>
        <taxon>Ancylostomatinae</taxon>
        <taxon>Ancylostoma</taxon>
    </lineage>
</organism>
<dbReference type="OrthoDB" id="1937912at2759"/>
<keyword evidence="2" id="KW-1185">Reference proteome</keyword>
<comment type="caution">
    <text evidence="1">The sequence shown here is derived from an EMBL/GenBank/DDBJ whole genome shotgun (WGS) entry which is preliminary data.</text>
</comment>
<proteinExistence type="predicted"/>
<gene>
    <name evidence="1" type="ORF">ANCCAN_26604</name>
</gene>
<evidence type="ECO:0000313" key="1">
    <source>
        <dbReference type="EMBL" id="RCN27661.1"/>
    </source>
</evidence>
<dbReference type="EMBL" id="JOJR01003721">
    <property type="protein sequence ID" value="RCN27661.1"/>
    <property type="molecule type" value="Genomic_DNA"/>
</dbReference>
<sequence>MIRAIFLRPTILSVDFKLVRAVDGDALCRLCHHAIDLHAAHLVKPGRVEQERLIQMANDTHGLHSRMSTTEDTDELHVII</sequence>
<dbReference type="STRING" id="29170.A0A368F696"/>
<accession>A0A368F696</accession>
<protein>
    <submittedName>
        <fullName evidence="1">Uncharacterized protein</fullName>
    </submittedName>
</protein>
<name>A0A368F696_ANCCA</name>
<dbReference type="AlphaFoldDB" id="A0A368F696"/>